<dbReference type="PANTHER" id="PTHR43975">
    <property type="entry name" value="ZGC:101858"/>
    <property type="match status" value="1"/>
</dbReference>
<dbReference type="InterPro" id="IPR020904">
    <property type="entry name" value="Sc_DH/Rdtase_CS"/>
</dbReference>
<dbReference type="InterPro" id="IPR002347">
    <property type="entry name" value="SDR_fam"/>
</dbReference>
<proteinExistence type="predicted"/>
<dbReference type="FunFam" id="3.40.50.720:FF:000084">
    <property type="entry name" value="Short-chain dehydrogenase reductase"/>
    <property type="match status" value="1"/>
</dbReference>
<dbReference type="SUPFAM" id="SSF51735">
    <property type="entry name" value="NAD(P)-binding Rossmann-fold domains"/>
    <property type="match status" value="1"/>
</dbReference>
<protein>
    <recommendedName>
        <fullName evidence="2">Short-chain dehydrogenase</fullName>
    </recommendedName>
</protein>
<dbReference type="PANTHER" id="PTHR43975:SF2">
    <property type="entry name" value="EG:BACR7A4.14 PROTEIN-RELATED"/>
    <property type="match status" value="1"/>
</dbReference>
<reference evidence="1" key="1">
    <citation type="journal article" date="2020" name="Nature">
        <title>Giant virus diversity and host interactions through global metagenomics.</title>
        <authorList>
            <person name="Schulz F."/>
            <person name="Roux S."/>
            <person name="Paez-Espino D."/>
            <person name="Jungbluth S."/>
            <person name="Walsh D.A."/>
            <person name="Denef V.J."/>
            <person name="McMahon K.D."/>
            <person name="Konstantinidis K.T."/>
            <person name="Eloe-Fadrosh E.A."/>
            <person name="Kyrpides N.C."/>
            <person name="Woyke T."/>
        </authorList>
    </citation>
    <scope>NUCLEOTIDE SEQUENCE</scope>
    <source>
        <strain evidence="1">GVMAG-M-3300027963-41</strain>
    </source>
</reference>
<dbReference type="AlphaFoldDB" id="A0A6C0LQV2"/>
<dbReference type="PROSITE" id="PS00061">
    <property type="entry name" value="ADH_SHORT"/>
    <property type="match status" value="1"/>
</dbReference>
<dbReference type="EMBL" id="MN740532">
    <property type="protein sequence ID" value="QHU31682.1"/>
    <property type="molecule type" value="Genomic_DNA"/>
</dbReference>
<evidence type="ECO:0000313" key="1">
    <source>
        <dbReference type="EMBL" id="QHU31682.1"/>
    </source>
</evidence>
<evidence type="ECO:0008006" key="2">
    <source>
        <dbReference type="Google" id="ProtNLM"/>
    </source>
</evidence>
<dbReference type="PRINTS" id="PR00080">
    <property type="entry name" value="SDRFAMILY"/>
</dbReference>
<dbReference type="PRINTS" id="PR00081">
    <property type="entry name" value="GDHRDH"/>
</dbReference>
<name>A0A6C0LQV2_9ZZZZ</name>
<dbReference type="Pfam" id="PF13561">
    <property type="entry name" value="adh_short_C2"/>
    <property type="match status" value="1"/>
</dbReference>
<dbReference type="Gene3D" id="3.40.50.720">
    <property type="entry name" value="NAD(P)-binding Rossmann-like Domain"/>
    <property type="match status" value="1"/>
</dbReference>
<organism evidence="1">
    <name type="scientific">viral metagenome</name>
    <dbReference type="NCBI Taxonomy" id="1070528"/>
    <lineage>
        <taxon>unclassified sequences</taxon>
        <taxon>metagenomes</taxon>
        <taxon>organismal metagenomes</taxon>
    </lineage>
</organism>
<sequence>MASPNNGKVALITGASSGIGLAIAKALYAAGYNIAVTGRDEGRLVQAYKDCEAPRILYIQADATDQTSYANVVGRTIVHFKRLDVLVNNVGGGVLGKTLAATTLNDFNSAIQFNLTSVFFTSQAAVPYLTETKGTIINFSSILASRPVAGLGPYSAAKAAVEMLTKTMAIELASQGVRVMCISPATIQTHFHESAGMSPQAAAAYYEASKQTHPVGRIGQPEDISELVVFLADSTKAGFMTGSVIHVDGGRLLTSATANLSKN</sequence>
<accession>A0A6C0LQV2</accession>
<dbReference type="InterPro" id="IPR036291">
    <property type="entry name" value="NAD(P)-bd_dom_sf"/>
</dbReference>